<dbReference type="AlphaFoldDB" id="A0A495J105"/>
<sequence length="30" mass="3781">MFNYPKDYNFSFNKSIKNYLYSHINDFKEI</sequence>
<reference evidence="1 2" key="1">
    <citation type="submission" date="2018-10" db="EMBL/GenBank/DDBJ databases">
        <title>Genomic Encyclopedia of Archaeal and Bacterial Type Strains, Phase II (KMG-II): from individual species to whole genera.</title>
        <authorList>
            <person name="Goeker M."/>
        </authorList>
    </citation>
    <scope>NUCLEOTIDE SEQUENCE [LARGE SCALE GENOMIC DNA]</scope>
    <source>
        <strain evidence="1 2">DSM 18602</strain>
    </source>
</reference>
<evidence type="ECO:0000313" key="2">
    <source>
        <dbReference type="Proteomes" id="UP000268007"/>
    </source>
</evidence>
<protein>
    <submittedName>
        <fullName evidence="1">Uncharacterized protein</fullName>
    </submittedName>
</protein>
<gene>
    <name evidence="1" type="ORF">BDD43_2812</name>
</gene>
<dbReference type="EMBL" id="RBKU01000001">
    <property type="protein sequence ID" value="RKR82627.1"/>
    <property type="molecule type" value="Genomic_DNA"/>
</dbReference>
<evidence type="ECO:0000313" key="1">
    <source>
        <dbReference type="EMBL" id="RKR82627.1"/>
    </source>
</evidence>
<organism evidence="1 2">
    <name type="scientific">Mucilaginibacter gracilis</name>
    <dbReference type="NCBI Taxonomy" id="423350"/>
    <lineage>
        <taxon>Bacteria</taxon>
        <taxon>Pseudomonadati</taxon>
        <taxon>Bacteroidota</taxon>
        <taxon>Sphingobacteriia</taxon>
        <taxon>Sphingobacteriales</taxon>
        <taxon>Sphingobacteriaceae</taxon>
        <taxon>Mucilaginibacter</taxon>
    </lineage>
</organism>
<accession>A0A495J105</accession>
<keyword evidence="2" id="KW-1185">Reference proteome</keyword>
<dbReference type="Proteomes" id="UP000268007">
    <property type="component" value="Unassembled WGS sequence"/>
</dbReference>
<proteinExistence type="predicted"/>
<name>A0A495J105_9SPHI</name>
<comment type="caution">
    <text evidence="1">The sequence shown here is derived from an EMBL/GenBank/DDBJ whole genome shotgun (WGS) entry which is preliminary data.</text>
</comment>